<evidence type="ECO:0000256" key="7">
    <source>
        <dbReference type="ARBA" id="ARBA00023277"/>
    </source>
</evidence>
<proteinExistence type="inferred from homology"/>
<evidence type="ECO:0000256" key="5">
    <source>
        <dbReference type="ARBA" id="ARBA00012670"/>
    </source>
</evidence>
<sequence>MKANITIDSSKKAGEIDRKIFGHFMEHAFGNIYGGVYDPESRFADEDGFRTDVIELLKEVKVPVLRYPGGNFVSSYHWEDGIGPKENRPKKFDFAWGASESNQFGTADFIKLCRKTGAEPLICVNMGSGTAEEAMNWVEYCNGTQDTYYANLRRSHGYEEPFQVKYWGLGNEMYGVWQMESMTAEEYAGSAAQFAKAMKKVDESIHLVACGMEQDAEWNHTVVKKLEPYIDMISAHYYGMGWEEFGDISEQYEQTLYIPYQMEERHKLTLASIITGQNGIKDNIKVAWDEWNMFGWSFDAVNKDSTYNLHDAIITALILNMILRNCDTIKMAMYSTFVNITGALSVTKEGCLKRTQYHVFDMLSNHTGSRLIRTDVDCSSSITIHDIGHLSFGANIDNKNNHASGKIVDKDIPAIDAVATMDSKNIYVSVVNQSLNDDCELFLDIHAQNIGSTMEKTELYGDSILDANTFGDPDHVCPHKSTQDVNQPVIIRKHSVNVITIPRV</sequence>
<evidence type="ECO:0000256" key="2">
    <source>
        <dbReference type="ARBA" id="ARBA00004881"/>
    </source>
</evidence>
<comment type="similarity">
    <text evidence="3">Belongs to the glycosyl hydrolase 51 family.</text>
</comment>
<dbReference type="InterPro" id="IPR013780">
    <property type="entry name" value="Glyco_hydro_b"/>
</dbReference>
<dbReference type="PANTHER" id="PTHR43576">
    <property type="entry name" value="ALPHA-L-ARABINOFURANOSIDASE C-RELATED"/>
    <property type="match status" value="1"/>
</dbReference>
<dbReference type="GO" id="GO:0046373">
    <property type="term" value="P:L-arabinose metabolic process"/>
    <property type="evidence" value="ECO:0007669"/>
    <property type="project" value="InterPro"/>
</dbReference>
<dbReference type="RefSeq" id="WP_069152950.1">
    <property type="nucleotide sequence ID" value="NZ_MCGH01000002.1"/>
</dbReference>
<protein>
    <recommendedName>
        <fullName evidence="5">non-reducing end alpha-L-arabinofuranosidase</fullName>
        <ecNumber evidence="5">3.2.1.55</ecNumber>
    </recommendedName>
</protein>
<dbReference type="SUPFAM" id="SSF51445">
    <property type="entry name" value="(Trans)glycosidases"/>
    <property type="match status" value="1"/>
</dbReference>
<reference evidence="10 11" key="1">
    <citation type="submission" date="2016-07" db="EMBL/GenBank/DDBJ databases">
        <title>Characterization of isolates of Eisenbergiella tayi derived from blood cultures, using whole genome sequencing.</title>
        <authorList>
            <person name="Burdz T."/>
            <person name="Wiebe D."/>
            <person name="Huynh C."/>
            <person name="Bernard K."/>
        </authorList>
    </citation>
    <scope>NUCLEOTIDE SEQUENCE [LARGE SCALE GENOMIC DNA]</scope>
    <source>
        <strain evidence="10 11">NML 110608</strain>
    </source>
</reference>
<dbReference type="EC" id="3.2.1.55" evidence="5"/>
<dbReference type="GO" id="GO:0000272">
    <property type="term" value="P:polysaccharide catabolic process"/>
    <property type="evidence" value="ECO:0007669"/>
    <property type="project" value="TreeGrafter"/>
</dbReference>
<name>A0A1E3AEV1_9FIRM</name>
<evidence type="ECO:0000256" key="3">
    <source>
        <dbReference type="ARBA" id="ARBA00007186"/>
    </source>
</evidence>
<evidence type="ECO:0000256" key="6">
    <source>
        <dbReference type="ARBA" id="ARBA00022801"/>
    </source>
</evidence>
<keyword evidence="8 10" id="KW-0326">Glycosidase</keyword>
<dbReference type="PATRIC" id="fig|1432052.4.peg.3515"/>
<dbReference type="SMART" id="SM00813">
    <property type="entry name" value="Alpha-L-AF_C"/>
    <property type="match status" value="1"/>
</dbReference>
<dbReference type="EMBL" id="MCGH01000002">
    <property type="protein sequence ID" value="ODM07265.1"/>
    <property type="molecule type" value="Genomic_DNA"/>
</dbReference>
<evidence type="ECO:0000313" key="10">
    <source>
        <dbReference type="EMBL" id="ODM07265.1"/>
    </source>
</evidence>
<keyword evidence="6 10" id="KW-0378">Hydrolase</keyword>
<dbReference type="Pfam" id="PF06964">
    <property type="entry name" value="Alpha-L-AF_C"/>
    <property type="match status" value="1"/>
</dbReference>
<accession>A0A1E3AEV1</accession>
<dbReference type="GO" id="GO:0016020">
    <property type="term" value="C:membrane"/>
    <property type="evidence" value="ECO:0007669"/>
    <property type="project" value="InterPro"/>
</dbReference>
<dbReference type="InterPro" id="IPR010720">
    <property type="entry name" value="Alpha-L-AF_C"/>
</dbReference>
<keyword evidence="7" id="KW-0119">Carbohydrate metabolism</keyword>
<dbReference type="Pfam" id="PF22848">
    <property type="entry name" value="ASD1_dom"/>
    <property type="match status" value="1"/>
</dbReference>
<organism evidence="10 11">
    <name type="scientific">Eisenbergiella tayi</name>
    <dbReference type="NCBI Taxonomy" id="1432052"/>
    <lineage>
        <taxon>Bacteria</taxon>
        <taxon>Bacillati</taxon>
        <taxon>Bacillota</taxon>
        <taxon>Clostridia</taxon>
        <taxon>Lachnospirales</taxon>
        <taxon>Lachnospiraceae</taxon>
        <taxon>Eisenbergiella</taxon>
    </lineage>
</organism>
<dbReference type="InterPro" id="IPR017853">
    <property type="entry name" value="GH"/>
</dbReference>
<evidence type="ECO:0000259" key="9">
    <source>
        <dbReference type="SMART" id="SM00813"/>
    </source>
</evidence>
<dbReference type="Gene3D" id="3.20.20.80">
    <property type="entry name" value="Glycosidases"/>
    <property type="match status" value="1"/>
</dbReference>
<evidence type="ECO:0000256" key="8">
    <source>
        <dbReference type="ARBA" id="ARBA00023295"/>
    </source>
</evidence>
<evidence type="ECO:0000313" key="11">
    <source>
        <dbReference type="Proteomes" id="UP000094067"/>
    </source>
</evidence>
<dbReference type="GO" id="GO:0046556">
    <property type="term" value="F:alpha-L-arabinofuranosidase activity"/>
    <property type="evidence" value="ECO:0007669"/>
    <property type="project" value="UniProtKB-EC"/>
</dbReference>
<feature type="domain" description="Alpha-L-arabinofuranosidase C-terminal" evidence="9">
    <location>
        <begin position="289"/>
        <end position="495"/>
    </location>
</feature>
<comment type="subunit">
    <text evidence="4">Homohexamer; trimer of dimers.</text>
</comment>
<comment type="catalytic activity">
    <reaction evidence="1">
        <text>Hydrolysis of terminal non-reducing alpha-L-arabinofuranoside residues in alpha-L-arabinosides.</text>
        <dbReference type="EC" id="3.2.1.55"/>
    </reaction>
</comment>
<dbReference type="Proteomes" id="UP000094067">
    <property type="component" value="Unassembled WGS sequence"/>
</dbReference>
<comment type="caution">
    <text evidence="10">The sequence shown here is derived from an EMBL/GenBank/DDBJ whole genome shotgun (WGS) entry which is preliminary data.</text>
</comment>
<evidence type="ECO:0000256" key="1">
    <source>
        <dbReference type="ARBA" id="ARBA00001462"/>
    </source>
</evidence>
<dbReference type="Gene3D" id="2.60.40.1180">
    <property type="entry name" value="Golgi alpha-mannosidase II"/>
    <property type="match status" value="1"/>
</dbReference>
<dbReference type="InterPro" id="IPR055235">
    <property type="entry name" value="ASD1_cat"/>
</dbReference>
<comment type="pathway">
    <text evidence="2">Glycan metabolism.</text>
</comment>
<gene>
    <name evidence="10" type="primary">abfA_3</name>
    <name evidence="10" type="ORF">BEI61_03155</name>
</gene>
<dbReference type="SUPFAM" id="SSF51011">
    <property type="entry name" value="Glycosyl hydrolase domain"/>
    <property type="match status" value="1"/>
</dbReference>
<evidence type="ECO:0000256" key="4">
    <source>
        <dbReference type="ARBA" id="ARBA00011165"/>
    </source>
</evidence>
<dbReference type="PANTHER" id="PTHR43576:SF3">
    <property type="entry name" value="ALPHA-L-ARABINOFURANOSIDASE C"/>
    <property type="match status" value="1"/>
</dbReference>
<dbReference type="AlphaFoldDB" id="A0A1E3AEV1"/>